<gene>
    <name evidence="1" type="ORF">PGQ11_012524</name>
</gene>
<keyword evidence="2" id="KW-1185">Reference proteome</keyword>
<dbReference type="EMBL" id="JAPCWZ010000007">
    <property type="protein sequence ID" value="KAK8856612.1"/>
    <property type="molecule type" value="Genomic_DNA"/>
</dbReference>
<evidence type="ECO:0000313" key="1">
    <source>
        <dbReference type="EMBL" id="KAK8856612.1"/>
    </source>
</evidence>
<protein>
    <submittedName>
        <fullName evidence="1">Uncharacterized protein</fullName>
    </submittedName>
</protein>
<sequence>MPSCRKCQKETLVFRTSERPNTAGKIYARCENPVCNNFFWPKGNVGQYGACPECKVGQRNRYGRIGGPGGYFFACSEEECHYYESHEDSKGK</sequence>
<comment type="caution">
    <text evidence="1">The sequence shown here is derived from an EMBL/GenBank/DDBJ whole genome shotgun (WGS) entry which is preliminary data.</text>
</comment>
<organism evidence="1 2">
    <name type="scientific">Apiospora arundinis</name>
    <dbReference type="NCBI Taxonomy" id="335852"/>
    <lineage>
        <taxon>Eukaryota</taxon>
        <taxon>Fungi</taxon>
        <taxon>Dikarya</taxon>
        <taxon>Ascomycota</taxon>
        <taxon>Pezizomycotina</taxon>
        <taxon>Sordariomycetes</taxon>
        <taxon>Xylariomycetidae</taxon>
        <taxon>Amphisphaeriales</taxon>
        <taxon>Apiosporaceae</taxon>
        <taxon>Apiospora</taxon>
    </lineage>
</organism>
<dbReference type="Proteomes" id="UP001390339">
    <property type="component" value="Unassembled WGS sequence"/>
</dbReference>
<name>A0ABR2I2I7_9PEZI</name>
<accession>A0ABR2I2I7</accession>
<evidence type="ECO:0000313" key="2">
    <source>
        <dbReference type="Proteomes" id="UP001390339"/>
    </source>
</evidence>
<reference evidence="1 2" key="1">
    <citation type="journal article" date="2024" name="IMA Fungus">
        <title>Apiospora arundinis, a panoply of carbohydrate-active enzymes and secondary metabolites.</title>
        <authorList>
            <person name="Sorensen T."/>
            <person name="Petersen C."/>
            <person name="Muurmann A.T."/>
            <person name="Christiansen J.V."/>
            <person name="Brundto M.L."/>
            <person name="Overgaard C.K."/>
            <person name="Boysen A.T."/>
            <person name="Wollenberg R.D."/>
            <person name="Larsen T.O."/>
            <person name="Sorensen J.L."/>
            <person name="Nielsen K.L."/>
            <person name="Sondergaard T.E."/>
        </authorList>
    </citation>
    <scope>NUCLEOTIDE SEQUENCE [LARGE SCALE GENOMIC DNA]</scope>
    <source>
        <strain evidence="1 2">AAU 773</strain>
    </source>
</reference>
<proteinExistence type="predicted"/>